<protein>
    <recommendedName>
        <fullName evidence="4">DUF4283 domain-containing protein</fullName>
    </recommendedName>
</protein>
<dbReference type="EMBL" id="JBFOLK010000004">
    <property type="protein sequence ID" value="KAL2517567.1"/>
    <property type="molecule type" value="Genomic_DNA"/>
</dbReference>
<dbReference type="Proteomes" id="UP001604336">
    <property type="component" value="Unassembled WGS sequence"/>
</dbReference>
<evidence type="ECO:0000313" key="3">
    <source>
        <dbReference type="Proteomes" id="UP001604336"/>
    </source>
</evidence>
<proteinExistence type="predicted"/>
<keyword evidence="3" id="KW-1185">Reference proteome</keyword>
<dbReference type="AlphaFoldDB" id="A0ABD1TXW4"/>
<evidence type="ECO:0008006" key="4">
    <source>
        <dbReference type="Google" id="ProtNLM"/>
    </source>
</evidence>
<evidence type="ECO:0000256" key="1">
    <source>
        <dbReference type="SAM" id="MobiDB-lite"/>
    </source>
</evidence>
<evidence type="ECO:0000313" key="2">
    <source>
        <dbReference type="EMBL" id="KAL2517567.1"/>
    </source>
</evidence>
<gene>
    <name evidence="2" type="ORF">Adt_13814</name>
</gene>
<name>A0ABD1TXW4_9LAMI</name>
<dbReference type="InterPro" id="IPR040256">
    <property type="entry name" value="At4g02000-like"/>
</dbReference>
<feature type="region of interest" description="Disordered" evidence="1">
    <location>
        <begin position="300"/>
        <end position="319"/>
    </location>
</feature>
<feature type="compositionally biased region" description="Polar residues" evidence="1">
    <location>
        <begin position="310"/>
        <end position="319"/>
    </location>
</feature>
<dbReference type="PANTHER" id="PTHR31286">
    <property type="entry name" value="GLYCINE-RICH CELL WALL STRUCTURAL PROTEIN 1.8-LIKE"/>
    <property type="match status" value="1"/>
</dbReference>
<comment type="caution">
    <text evidence="2">The sequence shown here is derived from an EMBL/GenBank/DDBJ whole genome shotgun (WGS) entry which is preliminary data.</text>
</comment>
<dbReference type="PANTHER" id="PTHR31286:SF179">
    <property type="entry name" value="RNASE H TYPE-1 DOMAIN-CONTAINING PROTEIN"/>
    <property type="match status" value="1"/>
</dbReference>
<accession>A0ABD1TXW4</accession>
<reference evidence="3" key="1">
    <citation type="submission" date="2024-07" db="EMBL/GenBank/DDBJ databases">
        <title>Two chromosome-level genome assemblies of Korean endemic species Abeliophyllum distichum and Forsythia ovata (Oleaceae).</title>
        <authorList>
            <person name="Jang H."/>
        </authorList>
    </citation>
    <scope>NUCLEOTIDE SEQUENCE [LARGE SCALE GENOMIC DNA]</scope>
</reference>
<organism evidence="2 3">
    <name type="scientific">Abeliophyllum distichum</name>
    <dbReference type="NCBI Taxonomy" id="126358"/>
    <lineage>
        <taxon>Eukaryota</taxon>
        <taxon>Viridiplantae</taxon>
        <taxon>Streptophyta</taxon>
        <taxon>Embryophyta</taxon>
        <taxon>Tracheophyta</taxon>
        <taxon>Spermatophyta</taxon>
        <taxon>Magnoliopsida</taxon>
        <taxon>eudicotyledons</taxon>
        <taxon>Gunneridae</taxon>
        <taxon>Pentapetalae</taxon>
        <taxon>asterids</taxon>
        <taxon>lamiids</taxon>
        <taxon>Lamiales</taxon>
        <taxon>Oleaceae</taxon>
        <taxon>Forsythieae</taxon>
        <taxon>Abeliophyllum</taxon>
    </lineage>
</organism>
<sequence>MGCPMRILKSTCDFHPDVEIPIAPVWISFPLLPVYLCAKEFLFALCKIVGVLLRIDEATTDLLRPSEARVCVEVNLEHKLPDRIWIVRDESRSFCQPIVYESLPHFCAKCRYMGHIIDQCRVGAPPVDPIVAQATRHFVAQAPKPAIALAPKPVDVQVPIVDTTRKGKDNGKEIVVEAPRQWALVVGFSTIAIPHLVVHLGTTHQPSKLCHDVGFSDPILDHMISIPHEFSIFPEPVQPFFDIDPYVNPRLSSNENVEASIPSDTASSIQLEVHLPGLFCRNSYYNLVGLDERQEADGFTAVQRKKKTESSTPDQIGDS</sequence>